<name>A0ABU4Z697_9HYPH</name>
<accession>A0ABU4Z697</accession>
<dbReference type="Proteomes" id="UP001271249">
    <property type="component" value="Unassembled WGS sequence"/>
</dbReference>
<reference evidence="2 3" key="1">
    <citation type="submission" date="2023-08" db="EMBL/GenBank/DDBJ databases">
        <title>Implementing the SeqCode for naming new Mesorhizobium species isolated from Vachellia karroo root nodules.</title>
        <authorList>
            <person name="Van Lill M."/>
        </authorList>
    </citation>
    <scope>NUCLEOTIDE SEQUENCE [LARGE SCALE GENOMIC DNA]</scope>
    <source>
        <strain evidence="2 3">VK22B</strain>
    </source>
</reference>
<keyword evidence="1" id="KW-0472">Membrane</keyword>
<feature type="transmembrane region" description="Helical" evidence="1">
    <location>
        <begin position="53"/>
        <end position="76"/>
    </location>
</feature>
<sequence length="184" mass="20441">MEEKAEDQDGMEQAEHDLLADLRRARRSLRLQGMDEPPAVACLTPGQRIADAVATVMGSWSFIIVQSAILFVWIAANLAGAIRGWDPYPFILLNLALSFQGAYAAPVIMMAQNRQQHIDRTAAENDYRINVKAELEIELLHQKIDQLREREVLKLTEAVRMLTELQQQSASGACGSDAEGGRPL</sequence>
<dbReference type="Pfam" id="PF06210">
    <property type="entry name" value="DUF1003"/>
    <property type="match status" value="1"/>
</dbReference>
<evidence type="ECO:0000313" key="2">
    <source>
        <dbReference type="EMBL" id="MDX8494788.1"/>
    </source>
</evidence>
<proteinExistence type="predicted"/>
<dbReference type="RefSeq" id="WP_320228582.1">
    <property type="nucleotide sequence ID" value="NZ_JAVIJC010000030.1"/>
</dbReference>
<dbReference type="EMBL" id="JAVIJC010000030">
    <property type="protein sequence ID" value="MDX8494788.1"/>
    <property type="molecule type" value="Genomic_DNA"/>
</dbReference>
<keyword evidence="3" id="KW-1185">Reference proteome</keyword>
<organism evidence="2 3">
    <name type="scientific">Mesorhizobium captivum</name>
    <dbReference type="NCBI Taxonomy" id="3072319"/>
    <lineage>
        <taxon>Bacteria</taxon>
        <taxon>Pseudomonadati</taxon>
        <taxon>Pseudomonadota</taxon>
        <taxon>Alphaproteobacteria</taxon>
        <taxon>Hyphomicrobiales</taxon>
        <taxon>Phyllobacteriaceae</taxon>
        <taxon>Mesorhizobium</taxon>
    </lineage>
</organism>
<evidence type="ECO:0000256" key="1">
    <source>
        <dbReference type="SAM" id="Phobius"/>
    </source>
</evidence>
<keyword evidence="1" id="KW-0812">Transmembrane</keyword>
<comment type="caution">
    <text evidence="2">The sequence shown here is derived from an EMBL/GenBank/DDBJ whole genome shotgun (WGS) entry which is preliminary data.</text>
</comment>
<dbReference type="InterPro" id="IPR010406">
    <property type="entry name" value="DUF1003"/>
</dbReference>
<dbReference type="PANTHER" id="PTHR41386">
    <property type="entry name" value="INTEGRAL MEMBRANE PROTEIN-RELATED"/>
    <property type="match status" value="1"/>
</dbReference>
<dbReference type="PANTHER" id="PTHR41386:SF1">
    <property type="entry name" value="MEMBRANE PROTEIN"/>
    <property type="match status" value="1"/>
</dbReference>
<feature type="transmembrane region" description="Helical" evidence="1">
    <location>
        <begin position="88"/>
        <end position="111"/>
    </location>
</feature>
<protein>
    <submittedName>
        <fullName evidence="2">DUF1003 domain-containing protein</fullName>
    </submittedName>
</protein>
<evidence type="ECO:0000313" key="3">
    <source>
        <dbReference type="Proteomes" id="UP001271249"/>
    </source>
</evidence>
<keyword evidence="1" id="KW-1133">Transmembrane helix</keyword>
<gene>
    <name evidence="2" type="ORF">RFN29_24795</name>
</gene>